<reference evidence="2 3" key="1">
    <citation type="submission" date="2023-12" db="EMBL/GenBank/DDBJ databases">
        <title>Amycolatopsis sp. V23-08.</title>
        <authorList>
            <person name="Somphong A."/>
        </authorList>
    </citation>
    <scope>NUCLEOTIDE SEQUENCE [LARGE SCALE GENOMIC DNA]</scope>
    <source>
        <strain evidence="2 3">V23-08</strain>
    </source>
</reference>
<dbReference type="RefSeq" id="WP_323329473.1">
    <property type="nucleotide sequence ID" value="NZ_JAYFSI010000004.1"/>
</dbReference>
<dbReference type="Proteomes" id="UP001304298">
    <property type="component" value="Unassembled WGS sequence"/>
</dbReference>
<feature type="domain" description="Putative endonuclease Z1" evidence="1">
    <location>
        <begin position="370"/>
        <end position="594"/>
    </location>
</feature>
<gene>
    <name evidence="2" type="ORF">VA596_20755</name>
</gene>
<dbReference type="InterPro" id="IPR018310">
    <property type="entry name" value="Put_endonuclease_Z1-dom"/>
</dbReference>
<dbReference type="InterPro" id="IPR027417">
    <property type="entry name" value="P-loop_NTPase"/>
</dbReference>
<evidence type="ECO:0000313" key="2">
    <source>
        <dbReference type="EMBL" id="MEA5361980.1"/>
    </source>
</evidence>
<dbReference type="Pfam" id="PF10593">
    <property type="entry name" value="Z1"/>
    <property type="match status" value="1"/>
</dbReference>
<organism evidence="2 3">
    <name type="scientific">Amycolatopsis heterodermiae</name>
    <dbReference type="NCBI Taxonomy" id="3110235"/>
    <lineage>
        <taxon>Bacteria</taxon>
        <taxon>Bacillati</taxon>
        <taxon>Actinomycetota</taxon>
        <taxon>Actinomycetes</taxon>
        <taxon>Pseudonocardiales</taxon>
        <taxon>Pseudonocardiaceae</taxon>
        <taxon>Amycolatopsis</taxon>
    </lineage>
</organism>
<protein>
    <submittedName>
        <fullName evidence="2">Z1 domain-containing protein</fullName>
    </submittedName>
</protein>
<proteinExistence type="predicted"/>
<keyword evidence="3" id="KW-1185">Reference proteome</keyword>
<comment type="caution">
    <text evidence="2">The sequence shown here is derived from an EMBL/GenBank/DDBJ whole genome shotgun (WGS) entry which is preliminary data.</text>
</comment>
<accession>A0ABU5R6W9</accession>
<dbReference type="SUPFAM" id="SSF52540">
    <property type="entry name" value="P-loop containing nucleoside triphosphate hydrolases"/>
    <property type="match status" value="1"/>
</dbReference>
<evidence type="ECO:0000259" key="1">
    <source>
        <dbReference type="Pfam" id="PF10593"/>
    </source>
</evidence>
<dbReference type="EMBL" id="JAYFSI010000004">
    <property type="protein sequence ID" value="MEA5361980.1"/>
    <property type="molecule type" value="Genomic_DNA"/>
</dbReference>
<sequence>MTKSLAEDSEIQEDYEVFRAIVEKFTPAEAARRIRRMGVPEDIVRRIVERHEHECIRVRDMDEPHSVYRDNRMTWYTGPQSGDRNWPSLEQSLRDKYRNEDAVKAVDDASTKVVSLLEHPKLAEFSTRGLVVGFVQSGKTTNFTAVMAKAADRGYKLFIVLSGVHNALRKQTQIRLKNDLIAANPELWHEVTTPERDFGERGNAAAYLAAKDQHLLLVVKKNAAVLRKLNAWLGTAHEYLENCPTLIIDDEADQSTVATKKINPLLFKVLSKFPKVGYVGYTATPFANLLIDPSVTEDFYPRDFIVNLPKPIGHQGTEVLFGREPLDWEDAADVPGGYDMIRRVPDDEVEDLKPKNKKEAPTFAPALTPSLEAAVRWFWLATAARRVRGTGNPHSSMLIHTSVDSSVHFGFVPVLKAFRSRTLDGLNRQARKLLDDLRQQWTEETAKVRAADLGEIPVSFDELLVHLHGVVRETTLVVDNYRSKDRLDYDSGPVTTIAVGGNTLSRGLTLEGLVCSLFVRGASAYDTLLQMGRWFGYRDGYADLPRIWMTDELQGWFRHLATVEAEMRVDIDRYMTTNENPMTFAVRLRSHPKLLITAKAKMKDAVKAEAAYGGHLIESRYFDVRPEGKSWLEKNARAAKDLIEDCLSASGSRVQSDRNRVLFKDVPHERVTRYLAEYEFHRKSTEADSRRLLGYIEKRLRAGALKRWNVAVIGNNKTGATPYAIDSETSIGMVRRGRIDPKSGVAPGEPADIKTLTSARDTTLDLSLPSGVEQLKRSEIEQLREAQAPDVGLLLLYPIDPISHTEVAGRVDLNAPADVVMGTALLFPHPAGEDDKVEAEYYSANLVEQDDVDALEIDDEEEE</sequence>
<name>A0ABU5R6W9_9PSEU</name>
<evidence type="ECO:0000313" key="3">
    <source>
        <dbReference type="Proteomes" id="UP001304298"/>
    </source>
</evidence>